<accession>A0A561XU14</accession>
<evidence type="ECO:0000313" key="2">
    <source>
        <dbReference type="EMBL" id="TWG39591.1"/>
    </source>
</evidence>
<comment type="caution">
    <text evidence="2">The sequence shown here is derived from an EMBL/GenBank/DDBJ whole genome shotgun (WGS) entry which is preliminary data.</text>
</comment>
<dbReference type="Proteomes" id="UP000321485">
    <property type="component" value="Unassembled WGS sequence"/>
</dbReference>
<evidence type="ECO:0008006" key="4">
    <source>
        <dbReference type="Google" id="ProtNLM"/>
    </source>
</evidence>
<sequence>MTHCLAPAPHIAAANRAPRSAQASHVLAFFMPVLMGMAGVLAGCTQPPQTFYAAAASESLAQVYGNDPSGAVAARTVAPDPDAMSPSTFTSRPLPGAQGAMLQALQRNGRTPPLRYRVIVIPGSGCAGMGPIAERYFAGLLHAQVLVLHKPGVDPQTRTASADCGPDFVQQDRLSAWVAHARVALQADALQRERDGAPALPQLLVGISEGAELLTALAPEVPGLAGLVVLASSGLDPQEAGALQAQRLGAQADWDALGRFQRGRMPDSTVLQGRSLGYWRDLWNWPLALPLVQSPWPLLQVWGGDDALVPQVAYERFAVLASARTEPYCARRIDGADHGLQRRHASEGTEDGVQQVWAWTEQWARAPTAGLCASLLGAQGVIKPAQ</sequence>
<keyword evidence="1" id="KW-0812">Transmembrane</keyword>
<dbReference type="AlphaFoldDB" id="A0A561XU14"/>
<reference evidence="2 3" key="1">
    <citation type="journal article" date="2015" name="Stand. Genomic Sci.">
        <title>Genomic Encyclopedia of Bacterial and Archaeal Type Strains, Phase III: the genomes of soil and plant-associated and newly described type strains.</title>
        <authorList>
            <person name="Whitman W.B."/>
            <person name="Woyke T."/>
            <person name="Klenk H.P."/>
            <person name="Zhou Y."/>
            <person name="Lilburn T.G."/>
            <person name="Beck B.J."/>
            <person name="De Vos P."/>
            <person name="Vandamme P."/>
            <person name="Eisen J.A."/>
            <person name="Garrity G."/>
            <person name="Hugenholtz P."/>
            <person name="Kyrpides N.C."/>
        </authorList>
    </citation>
    <scope>NUCLEOTIDE SEQUENCE [LARGE SCALE GENOMIC DNA]</scope>
    <source>
        <strain evidence="2 3">DSM 64</strain>
    </source>
</reference>
<evidence type="ECO:0000256" key="1">
    <source>
        <dbReference type="SAM" id="Phobius"/>
    </source>
</evidence>
<organism evidence="2 3">
    <name type="scientific">Acidovorax delafieldii</name>
    <name type="common">Pseudomonas delafieldii</name>
    <dbReference type="NCBI Taxonomy" id="47920"/>
    <lineage>
        <taxon>Bacteria</taxon>
        <taxon>Pseudomonadati</taxon>
        <taxon>Pseudomonadota</taxon>
        <taxon>Betaproteobacteria</taxon>
        <taxon>Burkholderiales</taxon>
        <taxon>Comamonadaceae</taxon>
        <taxon>Acidovorax</taxon>
    </lineage>
</organism>
<keyword evidence="1" id="KW-1133">Transmembrane helix</keyword>
<proteinExistence type="predicted"/>
<name>A0A561XU14_ACIDE</name>
<evidence type="ECO:0000313" key="3">
    <source>
        <dbReference type="Proteomes" id="UP000321485"/>
    </source>
</evidence>
<keyword evidence="1" id="KW-0472">Membrane</keyword>
<dbReference type="EMBL" id="VJWE01000011">
    <property type="protein sequence ID" value="TWG39591.1"/>
    <property type="molecule type" value="Genomic_DNA"/>
</dbReference>
<dbReference type="Gene3D" id="3.40.50.1820">
    <property type="entry name" value="alpha/beta hydrolase"/>
    <property type="match status" value="1"/>
</dbReference>
<feature type="transmembrane region" description="Helical" evidence="1">
    <location>
        <begin position="26"/>
        <end position="43"/>
    </location>
</feature>
<dbReference type="SUPFAM" id="SSF53474">
    <property type="entry name" value="alpha/beta-Hydrolases"/>
    <property type="match status" value="1"/>
</dbReference>
<protein>
    <recommendedName>
        <fullName evidence="4">Alpha/beta hydrolase</fullName>
    </recommendedName>
</protein>
<gene>
    <name evidence="2" type="ORF">ATF69_1463</name>
</gene>
<dbReference type="InterPro" id="IPR029058">
    <property type="entry name" value="AB_hydrolase_fold"/>
</dbReference>